<sequence>MSDLEVTNRQVELNLVLLTSCRMLSSSYVSYESFTFQFQLMRVFSESGYLGRVSLRHL</sequence>
<organism evidence="1">
    <name type="scientific">Rhizophora mucronata</name>
    <name type="common">Asiatic mangrove</name>
    <dbReference type="NCBI Taxonomy" id="61149"/>
    <lineage>
        <taxon>Eukaryota</taxon>
        <taxon>Viridiplantae</taxon>
        <taxon>Streptophyta</taxon>
        <taxon>Embryophyta</taxon>
        <taxon>Tracheophyta</taxon>
        <taxon>Spermatophyta</taxon>
        <taxon>Magnoliopsida</taxon>
        <taxon>eudicotyledons</taxon>
        <taxon>Gunneridae</taxon>
        <taxon>Pentapetalae</taxon>
        <taxon>rosids</taxon>
        <taxon>fabids</taxon>
        <taxon>Malpighiales</taxon>
        <taxon>Rhizophoraceae</taxon>
        <taxon>Rhizophora</taxon>
    </lineage>
</organism>
<accession>A0A2P2NCE7</accession>
<protein>
    <submittedName>
        <fullName evidence="1">Uncharacterized protein</fullName>
    </submittedName>
</protein>
<name>A0A2P2NCE7_RHIMU</name>
<proteinExistence type="predicted"/>
<dbReference type="EMBL" id="GGEC01059665">
    <property type="protein sequence ID" value="MBX40149.1"/>
    <property type="molecule type" value="Transcribed_RNA"/>
</dbReference>
<reference evidence="1" key="1">
    <citation type="submission" date="2018-02" db="EMBL/GenBank/DDBJ databases">
        <title>Rhizophora mucronata_Transcriptome.</title>
        <authorList>
            <person name="Meera S.P."/>
            <person name="Sreeshan A."/>
            <person name="Augustine A."/>
        </authorList>
    </citation>
    <scope>NUCLEOTIDE SEQUENCE</scope>
    <source>
        <tissue evidence="1">Leaf</tissue>
    </source>
</reference>
<dbReference type="AlphaFoldDB" id="A0A2P2NCE7"/>
<evidence type="ECO:0000313" key="1">
    <source>
        <dbReference type="EMBL" id="MBX40149.1"/>
    </source>
</evidence>